<evidence type="ECO:0000313" key="2">
    <source>
        <dbReference type="Proteomes" id="UP000380217"/>
    </source>
</evidence>
<proteinExistence type="predicted"/>
<gene>
    <name evidence="1" type="ORF">SSSS39_00042</name>
</gene>
<dbReference type="AlphaFoldDB" id="A0A448A8A0"/>
<protein>
    <submittedName>
        <fullName evidence="1">Uncharacterized protein</fullName>
    </submittedName>
</protein>
<sequence>MLNIVKHFWLLITVKRYIKKYKLKVKIGNHFNCLRITTATNCLYFIIHTKKCNYGKKVKKIRRNNVSAQIILLTPNVDYKRIFNEHLELLGVIDIKKSLAGFTNDISGYLDYFFNIEKVH</sequence>
<accession>A0A448A8A0</accession>
<dbReference type="EMBL" id="CABHNJ010000032">
    <property type="protein sequence ID" value="VUX08679.1"/>
    <property type="molecule type" value="Genomic_DNA"/>
</dbReference>
<name>A0A448A8A0_STRVE</name>
<dbReference type="RefSeq" id="WP_048788554.1">
    <property type="nucleotide sequence ID" value="NZ_CABHNJ010000032.1"/>
</dbReference>
<organism evidence="1 2">
    <name type="scientific">Streptococcus vestibularis</name>
    <dbReference type="NCBI Taxonomy" id="1343"/>
    <lineage>
        <taxon>Bacteria</taxon>
        <taxon>Bacillati</taxon>
        <taxon>Bacillota</taxon>
        <taxon>Bacilli</taxon>
        <taxon>Lactobacillales</taxon>
        <taxon>Streptococcaceae</taxon>
        <taxon>Streptococcus</taxon>
    </lineage>
</organism>
<dbReference type="Proteomes" id="UP000380217">
    <property type="component" value="Unassembled WGS sequence"/>
</dbReference>
<evidence type="ECO:0000313" key="1">
    <source>
        <dbReference type="EMBL" id="VUX08679.1"/>
    </source>
</evidence>
<accession>A0A564TN56</accession>
<reference evidence="1 2" key="1">
    <citation type="submission" date="2019-07" db="EMBL/GenBank/DDBJ databases">
        <authorList>
            <person name="Hibberd C M."/>
            <person name="Gehrig L. J."/>
            <person name="Chang H.-W."/>
            <person name="Venkatesh S."/>
        </authorList>
    </citation>
    <scope>NUCLEOTIDE SEQUENCE [LARGE SCALE GENOMIC DNA]</scope>
    <source>
        <strain evidence="1">Streptococcus_salivarius_SS_Bg39</strain>
    </source>
</reference>